<dbReference type="Pfam" id="PF00501">
    <property type="entry name" value="AMP-binding"/>
    <property type="match status" value="1"/>
</dbReference>
<dbReference type="EMBL" id="BDFE01000015">
    <property type="protein sequence ID" value="GAU08297.1"/>
    <property type="molecule type" value="Genomic_DNA"/>
</dbReference>
<dbReference type="AlphaFoldDB" id="A0A194ADZ2"/>
<dbReference type="EC" id="6.2.1.30" evidence="6 9"/>
<evidence type="ECO:0000256" key="9">
    <source>
        <dbReference type="PIRNR" id="PIRNR006444"/>
    </source>
</evidence>
<dbReference type="OrthoDB" id="5484550at2"/>
<dbReference type="Proteomes" id="UP000095200">
    <property type="component" value="Unassembled WGS sequence"/>
</dbReference>
<evidence type="ECO:0000256" key="2">
    <source>
        <dbReference type="ARBA" id="ARBA00022598"/>
    </source>
</evidence>
<reference evidence="13" key="1">
    <citation type="submission" date="2016-06" db="EMBL/GenBank/DDBJ databases">
        <title>Draft genome sequence of Desulfoplanes formicivorans strain Pf12B.</title>
        <authorList>
            <person name="Watanabe M."/>
            <person name="Kojima H."/>
            <person name="Fukui M."/>
        </authorList>
    </citation>
    <scope>NUCLEOTIDE SEQUENCE [LARGE SCALE GENOMIC DNA]</scope>
    <source>
        <strain evidence="13">Pf12B</strain>
    </source>
</reference>
<dbReference type="InterPro" id="IPR045851">
    <property type="entry name" value="AMP-bd_C_sf"/>
</dbReference>
<dbReference type="InterPro" id="IPR011880">
    <property type="entry name" value="PA_CoA_ligase"/>
</dbReference>
<evidence type="ECO:0000256" key="4">
    <source>
        <dbReference type="ARBA" id="ARBA00060591"/>
    </source>
</evidence>
<dbReference type="SUPFAM" id="SSF56801">
    <property type="entry name" value="Acetyl-CoA synthetase-like"/>
    <property type="match status" value="1"/>
</dbReference>
<dbReference type="GO" id="GO:0000166">
    <property type="term" value="F:nucleotide binding"/>
    <property type="evidence" value="ECO:0007669"/>
    <property type="project" value="UniProtKB-KW"/>
</dbReference>
<dbReference type="InterPro" id="IPR042099">
    <property type="entry name" value="ANL_N_sf"/>
</dbReference>
<dbReference type="PANTHER" id="PTHR43845:SF1">
    <property type="entry name" value="BLR5969 PROTEIN"/>
    <property type="match status" value="1"/>
</dbReference>
<dbReference type="STRING" id="1592317.DPF_1003"/>
<evidence type="ECO:0000256" key="5">
    <source>
        <dbReference type="ARBA" id="ARBA00061566"/>
    </source>
</evidence>
<dbReference type="Gene3D" id="3.40.50.12780">
    <property type="entry name" value="N-terminal domain of ligase-like"/>
    <property type="match status" value="1"/>
</dbReference>
<dbReference type="InterPro" id="IPR028154">
    <property type="entry name" value="AMP-dep_Lig_C"/>
</dbReference>
<keyword evidence="2 9" id="KW-0436">Ligase</keyword>
<comment type="similarity">
    <text evidence="5 9">Belongs to the phenylacetyl-CoA ligase family.</text>
</comment>
<dbReference type="GO" id="GO:0010124">
    <property type="term" value="P:phenylacetate catabolic process"/>
    <property type="evidence" value="ECO:0007669"/>
    <property type="project" value="UniProtKB-UniRule"/>
</dbReference>
<name>A0A194ADZ2_9BACT</name>
<dbReference type="GO" id="GO:0047475">
    <property type="term" value="F:phenylacetate-CoA ligase activity"/>
    <property type="evidence" value="ECO:0007669"/>
    <property type="project" value="UniProtKB-EC"/>
</dbReference>
<comment type="caution">
    <text evidence="12">The sequence shown here is derived from an EMBL/GenBank/DDBJ whole genome shotgun (WGS) entry which is preliminary data.</text>
</comment>
<dbReference type="Gene3D" id="3.30.300.30">
    <property type="match status" value="1"/>
</dbReference>
<keyword evidence="3 9" id="KW-0547">Nucleotide-binding</keyword>
<evidence type="ECO:0000256" key="3">
    <source>
        <dbReference type="ARBA" id="ARBA00022741"/>
    </source>
</evidence>
<evidence type="ECO:0000259" key="11">
    <source>
        <dbReference type="Pfam" id="PF14535"/>
    </source>
</evidence>
<dbReference type="Pfam" id="PF14535">
    <property type="entry name" value="AMP-binding_C_2"/>
    <property type="match status" value="1"/>
</dbReference>
<dbReference type="RefSeq" id="WP_069857796.1">
    <property type="nucleotide sequence ID" value="NZ_BDFE01000015.1"/>
</dbReference>
<comment type="catalytic activity">
    <reaction evidence="9">
        <text>2-phenylacetate + ATP + CoA = phenylacetyl-CoA + AMP + diphosphate</text>
        <dbReference type="Rhea" id="RHEA:20956"/>
        <dbReference type="ChEBI" id="CHEBI:18401"/>
        <dbReference type="ChEBI" id="CHEBI:30616"/>
        <dbReference type="ChEBI" id="CHEBI:33019"/>
        <dbReference type="ChEBI" id="CHEBI:57287"/>
        <dbReference type="ChEBI" id="CHEBI:57390"/>
        <dbReference type="ChEBI" id="CHEBI:456215"/>
        <dbReference type="EC" id="6.2.1.30"/>
    </reaction>
</comment>
<comment type="function">
    <text evidence="9">Catalyzes the activation of phenylacetic acid (PA) to phenylacetyl-CoA (PA-CoA).</text>
</comment>
<evidence type="ECO:0000259" key="10">
    <source>
        <dbReference type="Pfam" id="PF00501"/>
    </source>
</evidence>
<keyword evidence="13" id="KW-1185">Reference proteome</keyword>
<evidence type="ECO:0000313" key="12">
    <source>
        <dbReference type="EMBL" id="GAU08297.1"/>
    </source>
</evidence>
<dbReference type="InterPro" id="IPR000873">
    <property type="entry name" value="AMP-dep_synth/lig_dom"/>
</dbReference>
<proteinExistence type="inferred from homology"/>
<evidence type="ECO:0000256" key="7">
    <source>
        <dbReference type="ARBA" id="ARBA00068695"/>
    </source>
</evidence>
<evidence type="ECO:0000256" key="1">
    <source>
        <dbReference type="ARBA" id="ARBA00011245"/>
    </source>
</evidence>
<accession>A0A194ADZ2</accession>
<comment type="pathway">
    <text evidence="4 9">Aromatic compound metabolism; phenylacetate degradation.</text>
</comment>
<feature type="domain" description="AMP-dependent synthetase/ligase" evidence="10">
    <location>
        <begin position="73"/>
        <end position="286"/>
    </location>
</feature>
<evidence type="ECO:0000256" key="8">
    <source>
        <dbReference type="ARBA" id="ARBA00075111"/>
    </source>
</evidence>
<gene>
    <name evidence="12" type="ORF">DPF_1003</name>
</gene>
<comment type="subunit">
    <text evidence="1">Monomer.</text>
</comment>
<feature type="domain" description="AMP-dependent ligase C-terminal" evidence="11">
    <location>
        <begin position="335"/>
        <end position="428"/>
    </location>
</feature>
<evidence type="ECO:0000256" key="6">
    <source>
        <dbReference type="ARBA" id="ARBA00066629"/>
    </source>
</evidence>
<dbReference type="FunFam" id="3.40.50.12780:FF:000016">
    <property type="entry name" value="Phenylacetate-coenzyme A ligase"/>
    <property type="match status" value="1"/>
</dbReference>
<sequence>MRSTHGFLPQYTEEELAKRQLEGLKWTVAHAYEGSMAYREKLKEAGVAPGDIRSLDDLTRLPFTTVQDLRAGYPFPLVSVPMDQVVRVHASSGTTGKRKVLAYSQKDVDDWKNMMARCFELAGVTREDRVQIAVGYGLWTAGVGFQMGCEHFGAMALPLGPGNLEFQLQFLQDMQSTCMCSTASMALLLAEQVEKHGLREKIGLKTLIFGSEPHTVKMRNRVLNLLGAKDSFDISGLTELYGPGAGLECSAHEGIHYWADYYILEIVDPETLQPVAPGEMGEMVVTTLCKEAVPLIRYRTRDLCRIIPHACSCGLCLPMHDKIMGRSDDMIIFRGVNIYPGQIADVLERFPEVSSEYQIHLTRKDGLDHMLINVERKPDVSADMDANLSEAVAVELRKKLLVRGNVRIVDPLGLPRTYGKSKRVVDERNGD</sequence>
<dbReference type="CDD" id="cd05913">
    <property type="entry name" value="PaaK"/>
    <property type="match status" value="1"/>
</dbReference>
<dbReference type="UniPathway" id="UPA00930"/>
<dbReference type="PANTHER" id="PTHR43845">
    <property type="entry name" value="BLR5969 PROTEIN"/>
    <property type="match status" value="1"/>
</dbReference>
<evidence type="ECO:0000313" key="13">
    <source>
        <dbReference type="Proteomes" id="UP000095200"/>
    </source>
</evidence>
<organism evidence="12 13">
    <name type="scientific">Desulfoplanes formicivorans</name>
    <dbReference type="NCBI Taxonomy" id="1592317"/>
    <lineage>
        <taxon>Bacteria</taxon>
        <taxon>Pseudomonadati</taxon>
        <taxon>Thermodesulfobacteriota</taxon>
        <taxon>Desulfovibrionia</taxon>
        <taxon>Desulfovibrionales</taxon>
        <taxon>Desulfoplanaceae</taxon>
        <taxon>Desulfoplanes</taxon>
    </lineage>
</organism>
<dbReference type="PIRSF" id="PIRSF006444">
    <property type="entry name" value="PaaK"/>
    <property type="match status" value="1"/>
</dbReference>
<protein>
    <recommendedName>
        <fullName evidence="7 9">Phenylacetate-coenzyme A ligase</fullName>
        <ecNumber evidence="6 9">6.2.1.30</ecNumber>
    </recommendedName>
    <alternativeName>
        <fullName evidence="8 9">Phenylacetyl-CoA ligase</fullName>
    </alternativeName>
</protein>